<dbReference type="EMBL" id="FOAF01000002">
    <property type="protein sequence ID" value="SEL53659.1"/>
    <property type="molecule type" value="Genomic_DNA"/>
</dbReference>
<dbReference type="PROSITE" id="PS51384">
    <property type="entry name" value="FAD_FR"/>
    <property type="match status" value="1"/>
</dbReference>
<evidence type="ECO:0000313" key="2">
    <source>
        <dbReference type="EMBL" id="SEL53659.1"/>
    </source>
</evidence>
<dbReference type="OrthoDB" id="9789468at2"/>
<dbReference type="CDD" id="cd06196">
    <property type="entry name" value="FNR_like_1"/>
    <property type="match status" value="1"/>
</dbReference>
<dbReference type="Gene3D" id="3.40.50.80">
    <property type="entry name" value="Nucleotide-binding domain of ferredoxin-NADP reductase (FNR) module"/>
    <property type="match status" value="1"/>
</dbReference>
<proteinExistence type="predicted"/>
<dbReference type="Proteomes" id="UP000199421">
    <property type="component" value="Unassembled WGS sequence"/>
</dbReference>
<dbReference type="SUPFAM" id="SSF52343">
    <property type="entry name" value="Ferredoxin reductase-like, C-terminal NADP-linked domain"/>
    <property type="match status" value="1"/>
</dbReference>
<feature type="domain" description="FAD-binding FR-type" evidence="1">
    <location>
        <begin position="1"/>
        <end position="102"/>
    </location>
</feature>
<dbReference type="InterPro" id="IPR050415">
    <property type="entry name" value="MRET"/>
</dbReference>
<dbReference type="PRINTS" id="PR00410">
    <property type="entry name" value="PHEHYDRXLASE"/>
</dbReference>
<protein>
    <submittedName>
        <fullName evidence="2">Ferredoxin-NADP reductase</fullName>
    </submittedName>
</protein>
<evidence type="ECO:0000259" key="1">
    <source>
        <dbReference type="PROSITE" id="PS51384"/>
    </source>
</evidence>
<sequence>MADYIVEVLGIKNITHNVHAFRIEKPRGFTYIPGQATDLSIVKDTWQKEKRPFTFTSLQQEDTLEFTIKSYTDHDGVTNQLTYIKPGDRLEISDAWGAIEFKGEGTFLAGGAGVTPFIAIFRDLYVKKQLGSNKLFFSNRTARDIILKDEFEKILGPNFINLISQEKTTEFYHGRIDKAFLKEHIKNFEQAFYVCGPDNFTSSILDALKELGADPDALVFEK</sequence>
<dbReference type="InterPro" id="IPR017938">
    <property type="entry name" value="Riboflavin_synthase-like_b-brl"/>
</dbReference>
<dbReference type="AlphaFoldDB" id="A0A1H7R0M7"/>
<reference evidence="3" key="1">
    <citation type="submission" date="2016-10" db="EMBL/GenBank/DDBJ databases">
        <authorList>
            <person name="Varghese N."/>
            <person name="Submissions S."/>
        </authorList>
    </citation>
    <scope>NUCLEOTIDE SEQUENCE [LARGE SCALE GENOMIC DNA]</scope>
    <source>
        <strain evidence="3">DSM 18733</strain>
    </source>
</reference>
<evidence type="ECO:0000313" key="3">
    <source>
        <dbReference type="Proteomes" id="UP000199421"/>
    </source>
</evidence>
<accession>A0A1H7R0M7</accession>
<dbReference type="PANTHER" id="PTHR47354">
    <property type="entry name" value="NADH OXIDOREDUCTASE HCR"/>
    <property type="match status" value="1"/>
</dbReference>
<dbReference type="SUPFAM" id="SSF63380">
    <property type="entry name" value="Riboflavin synthase domain-like"/>
    <property type="match status" value="1"/>
</dbReference>
<dbReference type="InterPro" id="IPR013112">
    <property type="entry name" value="FAD-bd_8"/>
</dbReference>
<dbReference type="Pfam" id="PF00175">
    <property type="entry name" value="NAD_binding_1"/>
    <property type="match status" value="1"/>
</dbReference>
<dbReference type="Pfam" id="PF08022">
    <property type="entry name" value="FAD_binding_8"/>
    <property type="match status" value="1"/>
</dbReference>
<dbReference type="Gene3D" id="2.40.30.10">
    <property type="entry name" value="Translation factors"/>
    <property type="match status" value="1"/>
</dbReference>
<dbReference type="InterPro" id="IPR001433">
    <property type="entry name" value="OxRdtase_FAD/NAD-bd"/>
</dbReference>
<name>A0A1H7R0M7_OLID1</name>
<keyword evidence="3" id="KW-1185">Reference proteome</keyword>
<dbReference type="STRING" id="407022.SAMN05661044_02789"/>
<dbReference type="InterPro" id="IPR017927">
    <property type="entry name" value="FAD-bd_FR_type"/>
</dbReference>
<organism evidence="2 3">
    <name type="scientific">Olivibacter domesticus</name>
    <name type="common">Pseudosphingobacterium domesticum</name>
    <dbReference type="NCBI Taxonomy" id="407022"/>
    <lineage>
        <taxon>Bacteria</taxon>
        <taxon>Pseudomonadati</taxon>
        <taxon>Bacteroidota</taxon>
        <taxon>Sphingobacteriia</taxon>
        <taxon>Sphingobacteriales</taxon>
        <taxon>Sphingobacteriaceae</taxon>
        <taxon>Olivibacter</taxon>
    </lineage>
</organism>
<dbReference type="InterPro" id="IPR039261">
    <property type="entry name" value="FNR_nucleotide-bd"/>
</dbReference>
<dbReference type="PANTHER" id="PTHR47354:SF5">
    <property type="entry name" value="PROTEIN RFBI"/>
    <property type="match status" value="1"/>
</dbReference>
<gene>
    <name evidence="2" type="ORF">SAMN05661044_02789</name>
</gene>
<dbReference type="RefSeq" id="WP_093325310.1">
    <property type="nucleotide sequence ID" value="NZ_FOAF01000002.1"/>
</dbReference>
<dbReference type="GO" id="GO:0016491">
    <property type="term" value="F:oxidoreductase activity"/>
    <property type="evidence" value="ECO:0007669"/>
    <property type="project" value="InterPro"/>
</dbReference>